<dbReference type="RefSeq" id="WP_099200758.1">
    <property type="nucleotide sequence ID" value="NZ_JBIRXA010000001.1"/>
</dbReference>
<protein>
    <recommendedName>
        <fullName evidence="8">Gram-positive cocci surface proteins LPxTG domain-containing protein</fullName>
    </recommendedName>
</protein>
<feature type="compositionally biased region" description="Low complexity" evidence="5">
    <location>
        <begin position="468"/>
        <end position="502"/>
    </location>
</feature>
<dbReference type="InterPro" id="IPR006311">
    <property type="entry name" value="TAT_signal"/>
</dbReference>
<evidence type="ECO:0000256" key="2">
    <source>
        <dbReference type="ARBA" id="ARBA00022525"/>
    </source>
</evidence>
<keyword evidence="6" id="KW-0812">Transmembrane</keyword>
<feature type="signal peptide" evidence="7">
    <location>
        <begin position="1"/>
        <end position="30"/>
    </location>
</feature>
<keyword evidence="4" id="KW-0572">Peptidoglycan-anchor</keyword>
<keyword evidence="2" id="KW-0964">Secreted</keyword>
<evidence type="ECO:0000313" key="10">
    <source>
        <dbReference type="Proteomes" id="UP000222531"/>
    </source>
</evidence>
<evidence type="ECO:0000256" key="4">
    <source>
        <dbReference type="ARBA" id="ARBA00023088"/>
    </source>
</evidence>
<comment type="caution">
    <text evidence="9">The sequence shown here is derived from an EMBL/GenBank/DDBJ whole genome shotgun (WGS) entry which is preliminary data.</text>
</comment>
<organism evidence="9 10">
    <name type="scientific">Streptomyces cinnamoneus</name>
    <name type="common">Streptoverticillium cinnamoneum</name>
    <dbReference type="NCBI Taxonomy" id="53446"/>
    <lineage>
        <taxon>Bacteria</taxon>
        <taxon>Bacillati</taxon>
        <taxon>Actinomycetota</taxon>
        <taxon>Actinomycetes</taxon>
        <taxon>Kitasatosporales</taxon>
        <taxon>Streptomycetaceae</taxon>
        <taxon>Streptomyces</taxon>
        <taxon>Streptomyces cinnamoneus group</taxon>
    </lineage>
</organism>
<dbReference type="AlphaFoldDB" id="A0A2G1XGB2"/>
<evidence type="ECO:0000256" key="7">
    <source>
        <dbReference type="SAM" id="SignalP"/>
    </source>
</evidence>
<evidence type="ECO:0000256" key="3">
    <source>
        <dbReference type="ARBA" id="ARBA00022729"/>
    </source>
</evidence>
<dbReference type="OrthoDB" id="7210788at2"/>
<feature type="domain" description="Gram-positive cocci surface proteins LPxTG" evidence="8">
    <location>
        <begin position="513"/>
        <end position="550"/>
    </location>
</feature>
<keyword evidence="3 7" id="KW-0732">Signal</keyword>
<dbReference type="InterPro" id="IPR019931">
    <property type="entry name" value="LPXTG_anchor"/>
</dbReference>
<dbReference type="EMBL" id="NHZO01000151">
    <property type="protein sequence ID" value="PHQ50272.1"/>
    <property type="molecule type" value="Genomic_DNA"/>
</dbReference>
<feature type="compositionally biased region" description="Low complexity" evidence="5">
    <location>
        <begin position="246"/>
        <end position="276"/>
    </location>
</feature>
<dbReference type="PROSITE" id="PS51318">
    <property type="entry name" value="TAT"/>
    <property type="match status" value="1"/>
</dbReference>
<accession>A0A2G1XGB2</accession>
<sequence length="550" mass="54616">MTVTARRAALTALATATALGAAALTVPAHAAVAGAQTDGPPSGAALKDATLEWGVSKAFREYVAGVGQGRIEAGDGVRQADGNGALTFPGGTGAPAAAYPATTTFKGSVRFLARPVDAGKWQFDLTFTDVKFVADPKGGTAGSITADVTTADGRLQDDVALASVDLAGLTPKPGEGGARVYAGIPAKLTGKGAEVLSYDGTPLRQGAEIDPVTLALPAAPNGQQQRPADPAHPEGSAGDPSKGGATRPTGGVTQPTGTTPQPAGGTTQPTGDTTQQKNNGTPTGTTASGKVYDGRLDWGLLKSFRDYVTGPAKGKAELSGDAVKSGDGYRFTKGTGTYDAARPSLSDVTFSGQLLFTGRDGELDLRFGNFKVQAAGVSGKITADVATKNKATGTTTKVQDMPLAELALGTADALKAKDGLVSLSAVPATLTKEGAELLTQQGKASYKEKAALDPVSLALTVDEKVKLPDGSGTSGTGTTTTTTTSTDTGGSADTGTGTTGPASGTGSGGDATLAATGATTPTGPLLGTAAALMAAGGTAVYGARRRRARD</sequence>
<name>A0A2G1XGB2_STRCJ</name>
<evidence type="ECO:0000256" key="5">
    <source>
        <dbReference type="SAM" id="MobiDB-lite"/>
    </source>
</evidence>
<evidence type="ECO:0000259" key="8">
    <source>
        <dbReference type="PROSITE" id="PS50847"/>
    </source>
</evidence>
<dbReference type="Proteomes" id="UP000222531">
    <property type="component" value="Unassembled WGS sequence"/>
</dbReference>
<reference evidence="9 10" key="1">
    <citation type="journal article" date="2017" name="Biochemistry">
        <title>Identification of the Biosynthetic Pathway for the Antibiotic Bicyclomycin.</title>
        <authorList>
            <person name="Patteson J."/>
            <person name="Cai W."/>
            <person name="Johnson R.A."/>
            <person name="Santa Maria K."/>
            <person name="Li B."/>
        </authorList>
    </citation>
    <scope>NUCLEOTIDE SEQUENCE [LARGE SCALE GENOMIC DNA]</scope>
    <source>
        <strain evidence="9 10">ATCC 21532</strain>
    </source>
</reference>
<evidence type="ECO:0000313" key="9">
    <source>
        <dbReference type="EMBL" id="PHQ50272.1"/>
    </source>
</evidence>
<evidence type="ECO:0000256" key="6">
    <source>
        <dbReference type="SAM" id="Phobius"/>
    </source>
</evidence>
<proteinExistence type="predicted"/>
<keyword evidence="6" id="KW-0472">Membrane</keyword>
<feature type="transmembrane region" description="Helical" evidence="6">
    <location>
        <begin position="525"/>
        <end position="543"/>
    </location>
</feature>
<feature type="chain" id="PRO_5044380925" description="Gram-positive cocci surface proteins LPxTG domain-containing protein" evidence="7">
    <location>
        <begin position="31"/>
        <end position="550"/>
    </location>
</feature>
<keyword evidence="6" id="KW-1133">Transmembrane helix</keyword>
<dbReference type="PROSITE" id="PS50847">
    <property type="entry name" value="GRAM_POS_ANCHORING"/>
    <property type="match status" value="1"/>
</dbReference>
<feature type="region of interest" description="Disordered" evidence="5">
    <location>
        <begin position="218"/>
        <end position="291"/>
    </location>
</feature>
<evidence type="ECO:0000256" key="1">
    <source>
        <dbReference type="ARBA" id="ARBA00022512"/>
    </source>
</evidence>
<dbReference type="InterPro" id="IPR007331">
    <property type="entry name" value="Htaa"/>
</dbReference>
<feature type="region of interest" description="Disordered" evidence="5">
    <location>
        <begin position="466"/>
        <end position="516"/>
    </location>
</feature>
<dbReference type="Pfam" id="PF04213">
    <property type="entry name" value="HtaA"/>
    <property type="match status" value="2"/>
</dbReference>
<keyword evidence="10" id="KW-1185">Reference proteome</keyword>
<keyword evidence="1" id="KW-0134">Cell wall</keyword>
<gene>
    <name evidence="9" type="ORF">BLA24_22220</name>
</gene>
<feature type="compositionally biased region" description="Polar residues" evidence="5">
    <location>
        <begin position="277"/>
        <end position="288"/>
    </location>
</feature>